<evidence type="ECO:0000313" key="2">
    <source>
        <dbReference type="EMBL" id="CAG7819418.1"/>
    </source>
</evidence>
<organism evidence="2 3">
    <name type="scientific">Allacma fusca</name>
    <dbReference type="NCBI Taxonomy" id="39272"/>
    <lineage>
        <taxon>Eukaryota</taxon>
        <taxon>Metazoa</taxon>
        <taxon>Ecdysozoa</taxon>
        <taxon>Arthropoda</taxon>
        <taxon>Hexapoda</taxon>
        <taxon>Collembola</taxon>
        <taxon>Symphypleona</taxon>
        <taxon>Sminthuridae</taxon>
        <taxon>Allacma</taxon>
    </lineage>
</organism>
<keyword evidence="3" id="KW-1185">Reference proteome</keyword>
<dbReference type="AlphaFoldDB" id="A0A8J2PF19"/>
<sequence>MKSVTLLFPMILLALNKVTSQSADPKGNPPEPDLSGETAYLNFMKVLACVLITTPEPPQVVVDSVKVVLRELMNGNASRQGFQEPPRIPVVPIFPRCVC</sequence>
<feature type="chain" id="PRO_5035214277" evidence="1">
    <location>
        <begin position="21"/>
        <end position="99"/>
    </location>
</feature>
<keyword evidence="1" id="KW-0732">Signal</keyword>
<reference evidence="2" key="1">
    <citation type="submission" date="2021-06" db="EMBL/GenBank/DDBJ databases">
        <authorList>
            <person name="Hodson N. C."/>
            <person name="Mongue J. A."/>
            <person name="Jaron S. K."/>
        </authorList>
    </citation>
    <scope>NUCLEOTIDE SEQUENCE</scope>
</reference>
<comment type="caution">
    <text evidence="2">The sequence shown here is derived from an EMBL/GenBank/DDBJ whole genome shotgun (WGS) entry which is preliminary data.</text>
</comment>
<dbReference type="EMBL" id="CAJVCH010449399">
    <property type="protein sequence ID" value="CAG7819418.1"/>
    <property type="molecule type" value="Genomic_DNA"/>
</dbReference>
<evidence type="ECO:0000256" key="1">
    <source>
        <dbReference type="SAM" id="SignalP"/>
    </source>
</evidence>
<protein>
    <submittedName>
        <fullName evidence="2">Uncharacterized protein</fullName>
    </submittedName>
</protein>
<evidence type="ECO:0000313" key="3">
    <source>
        <dbReference type="Proteomes" id="UP000708208"/>
    </source>
</evidence>
<accession>A0A8J2PF19</accession>
<feature type="signal peptide" evidence="1">
    <location>
        <begin position="1"/>
        <end position="20"/>
    </location>
</feature>
<gene>
    <name evidence="2" type="ORF">AFUS01_LOCUS29868</name>
</gene>
<name>A0A8J2PF19_9HEXA</name>
<proteinExistence type="predicted"/>
<dbReference type="Proteomes" id="UP000708208">
    <property type="component" value="Unassembled WGS sequence"/>
</dbReference>